<dbReference type="RefSeq" id="WP_266055132.1">
    <property type="nucleotide sequence ID" value="NZ_JAPFQN010000002.1"/>
</dbReference>
<gene>
    <name evidence="2" type="ORF">OO013_02935</name>
</gene>
<dbReference type="Pfam" id="PF13585">
    <property type="entry name" value="CHU_C"/>
    <property type="match status" value="1"/>
</dbReference>
<organism evidence="2 3">
    <name type="scientific">Mangrovivirga halotolerans</name>
    <dbReference type="NCBI Taxonomy" id="2993936"/>
    <lineage>
        <taxon>Bacteria</taxon>
        <taxon>Pseudomonadati</taxon>
        <taxon>Bacteroidota</taxon>
        <taxon>Cytophagia</taxon>
        <taxon>Cytophagales</taxon>
        <taxon>Mangrovivirgaceae</taxon>
        <taxon>Mangrovivirga</taxon>
    </lineage>
</organism>
<accession>A0ABT3RMR7</accession>
<keyword evidence="3" id="KW-1185">Reference proteome</keyword>
<protein>
    <submittedName>
        <fullName evidence="2">Gliding motility-associated C-terminal domain-containing protein</fullName>
    </submittedName>
</protein>
<dbReference type="SUPFAM" id="SSF49899">
    <property type="entry name" value="Concanavalin A-like lectins/glucanases"/>
    <property type="match status" value="1"/>
</dbReference>
<comment type="caution">
    <text evidence="2">The sequence shown here is derived from an EMBL/GenBank/DDBJ whole genome shotgun (WGS) entry which is preliminary data.</text>
</comment>
<dbReference type="Gene3D" id="2.60.120.200">
    <property type="match status" value="1"/>
</dbReference>
<name>A0ABT3RMR7_9BACT</name>
<proteinExistence type="predicted"/>
<evidence type="ECO:0000313" key="2">
    <source>
        <dbReference type="EMBL" id="MCX2742803.1"/>
    </source>
</evidence>
<sequence length="539" mass="61783">MKFRIFFLLLNVQFFIGSAQVVTDGLIAYYPFSGQANDIVGSNHGNANNVLLVKDRFGRQENAYFFNGTESWIEIENNEIFNFNNSGDFSISFWINVEYRQKDQSTHYNDLISKWDGSNNEAYPYLISYLNSSYMNIDEPYRVTQSRFNSSNCGEKSESIAGCDISPTRWHHIVYLKKQDSLIIFQDGVRISSSFELDQYSCNTSNNHNIYIGKRGDHTHYYHGKIDDIGFYNRAITRSEIKQILYDGGWAPPFGELNLTSFNTDVQLSPTRHDTINNVSEIDVYCDQNMSEIVADFEVSENARVFVRGVEQISGESVNNFENNFYYWIENYDKIHGCIGDYWDINLNRIPLTQEQVDNKTDFFNFSVNNQIGETNIDRINKTINIEVSCYTDITNMSVTFSLPTEAVARVNGRIQASSITKNDFSSPVIYTVKDRSGCAVTEWTVNIKKDDFDISKSSFFIPNVITPNGDNCNDTFIISEKLIGSELKIFNSNGKVIYYNPNYKNDFSGSGLSNGVYYYNLQNSCWQVNIKGPITILY</sequence>
<dbReference type="Proteomes" id="UP001209885">
    <property type="component" value="Unassembled WGS sequence"/>
</dbReference>
<dbReference type="InterPro" id="IPR013320">
    <property type="entry name" value="ConA-like_dom_sf"/>
</dbReference>
<dbReference type="Gene3D" id="2.60.40.2340">
    <property type="match status" value="2"/>
</dbReference>
<dbReference type="EMBL" id="JAPFQN010000002">
    <property type="protein sequence ID" value="MCX2742803.1"/>
    <property type="molecule type" value="Genomic_DNA"/>
</dbReference>
<evidence type="ECO:0000256" key="1">
    <source>
        <dbReference type="SAM" id="SignalP"/>
    </source>
</evidence>
<keyword evidence="1" id="KW-0732">Signal</keyword>
<evidence type="ECO:0000313" key="3">
    <source>
        <dbReference type="Proteomes" id="UP001209885"/>
    </source>
</evidence>
<reference evidence="2 3" key="1">
    <citation type="submission" date="2022-11" db="EMBL/GenBank/DDBJ databases">
        <title>The characterization of three novel Bacteroidetes species and genomic analysis of their roles in tidal elemental geochemical cycles.</title>
        <authorList>
            <person name="Ma K."/>
        </authorList>
    </citation>
    <scope>NUCLEOTIDE SEQUENCE [LARGE SCALE GENOMIC DNA]</scope>
    <source>
        <strain evidence="2 3">M17</strain>
    </source>
</reference>
<feature type="signal peptide" evidence="1">
    <location>
        <begin position="1"/>
        <end position="19"/>
    </location>
</feature>
<feature type="chain" id="PRO_5045327756" evidence="1">
    <location>
        <begin position="20"/>
        <end position="539"/>
    </location>
</feature>
<dbReference type="Pfam" id="PF13385">
    <property type="entry name" value="Laminin_G_3"/>
    <property type="match status" value="1"/>
</dbReference>